<dbReference type="Proteomes" id="UP001596470">
    <property type="component" value="Unassembled WGS sequence"/>
</dbReference>
<evidence type="ECO:0000256" key="1">
    <source>
        <dbReference type="RuleBase" id="RU362001"/>
    </source>
</evidence>
<dbReference type="InterPro" id="IPR010310">
    <property type="entry name" value="T7SS_ESAT-6-like"/>
</dbReference>
<dbReference type="SUPFAM" id="SSF140453">
    <property type="entry name" value="EsxAB dimer-like"/>
    <property type="match status" value="1"/>
</dbReference>
<gene>
    <name evidence="2" type="ORF">ACFQS3_17685</name>
</gene>
<dbReference type="InterPro" id="IPR036689">
    <property type="entry name" value="ESAT-6-like_sf"/>
</dbReference>
<organism evidence="2 3">
    <name type="scientific">Glycomyces mayteni</name>
    <dbReference type="NCBI Taxonomy" id="543887"/>
    <lineage>
        <taxon>Bacteria</taxon>
        <taxon>Bacillati</taxon>
        <taxon>Actinomycetota</taxon>
        <taxon>Actinomycetes</taxon>
        <taxon>Glycomycetales</taxon>
        <taxon>Glycomycetaceae</taxon>
        <taxon>Glycomyces</taxon>
    </lineage>
</organism>
<dbReference type="NCBIfam" id="TIGR03930">
    <property type="entry name" value="WXG100_ESAT6"/>
    <property type="match status" value="1"/>
</dbReference>
<evidence type="ECO:0000313" key="3">
    <source>
        <dbReference type="Proteomes" id="UP001596470"/>
    </source>
</evidence>
<evidence type="ECO:0000313" key="2">
    <source>
        <dbReference type="EMBL" id="MFC6959034.1"/>
    </source>
</evidence>
<dbReference type="RefSeq" id="WP_382357024.1">
    <property type="nucleotide sequence ID" value="NZ_JBHMBP010000007.1"/>
</dbReference>
<dbReference type="Gene3D" id="1.10.287.1060">
    <property type="entry name" value="ESAT-6-like"/>
    <property type="match status" value="1"/>
</dbReference>
<keyword evidence="3" id="KW-1185">Reference proteome</keyword>
<comment type="similarity">
    <text evidence="1">Belongs to the WXG100 family.</text>
</comment>
<proteinExistence type="inferred from homology"/>
<reference evidence="3" key="1">
    <citation type="journal article" date="2019" name="Int. J. Syst. Evol. Microbiol.">
        <title>The Global Catalogue of Microorganisms (GCM) 10K type strain sequencing project: providing services to taxonomists for standard genome sequencing and annotation.</title>
        <authorList>
            <consortium name="The Broad Institute Genomics Platform"/>
            <consortium name="The Broad Institute Genome Sequencing Center for Infectious Disease"/>
            <person name="Wu L."/>
            <person name="Ma J."/>
        </authorList>
    </citation>
    <scope>NUCLEOTIDE SEQUENCE [LARGE SCALE GENOMIC DNA]</scope>
    <source>
        <strain evidence="3">KACC 12634</strain>
    </source>
</reference>
<name>A0ABW2D9V7_9ACTN</name>
<accession>A0ABW2D9V7</accession>
<dbReference type="Pfam" id="PF06013">
    <property type="entry name" value="WXG100"/>
    <property type="match status" value="1"/>
</dbReference>
<sequence length="94" mass="10435">MAGQIALSYEEMEAAYSQIISESGSINDRLSDLATKLDALEWEGADRDAYMEQRAEWDSSMAKINEILEQIGGAVDRARQNYADAEAANAARFR</sequence>
<comment type="caution">
    <text evidence="2">The sequence shown here is derived from an EMBL/GenBank/DDBJ whole genome shotgun (WGS) entry which is preliminary data.</text>
</comment>
<protein>
    <recommendedName>
        <fullName evidence="1">ESAT-6-like protein</fullName>
    </recommendedName>
</protein>
<dbReference type="EMBL" id="JBHSYS010000004">
    <property type="protein sequence ID" value="MFC6959034.1"/>
    <property type="molecule type" value="Genomic_DNA"/>
</dbReference>